<keyword evidence="2" id="KW-1185">Reference proteome</keyword>
<sequence>MSMLIQGLVNYYDILAEEGKFAKTGYANVPIDYLVVLDPDGKMVGLTEHTKMAMVGKKEKAVPKTLVMPKRHDIPGIHANILEHRALYIFGLNFEDGRLTPEDRTHKAVKSHEAFVATTLAFIEGMDSPLINAFRQFVLNWCPEEETDNPHLLPLGKTISLKRFSFILNASSAKPISDETLIREKYEAMLKAGKGTSQVQGICAVTGEVDEIARLHTKIKGMKGGQSSGQTLVSFNNPSESSYGLTQSFNSSIGVRAMEAYTETLNYLLSDAAHHCAFGDTTLIFWSEGPGDRPETLLSEAMFFADDDRDLNMELTELMKDVSSTTVIAERLDARTIDPDIPFYIVGLKPNATRISVKFIHRSEYAKLMFNIAKHQNDVNIIGNGDQPLPLFWLMKQLERQETTKSSGTKKEDGAMTAKILEAIITGTPYPAKMLKILIHRVRIDPYFRWQRAGMIKACINRNVAKEEELSVALDLENKTPAYLCGRLFAVLELIQRNSSTSDLNRTIKDGYFAQASSKPAVAFPKLLRLSQNHLKKIKRDSAEGGKRTHRYYENLISQIMDDLTAFPKLLNLNEQGMFMIGYYHQNQELYKKSNGRSQADPKDQDVN</sequence>
<dbReference type="Proteomes" id="UP001210339">
    <property type="component" value="Chromosome"/>
</dbReference>
<dbReference type="Pfam" id="PF09709">
    <property type="entry name" value="Cas_Csd1"/>
    <property type="match status" value="1"/>
</dbReference>
<accession>A0ABY7QT03</accession>
<dbReference type="EMBL" id="CP115667">
    <property type="protein sequence ID" value="WBW49926.1"/>
    <property type="molecule type" value="Genomic_DNA"/>
</dbReference>
<gene>
    <name evidence="1" type="primary">cas8c</name>
    <name evidence="1" type="ORF">O6R05_07960</name>
</gene>
<dbReference type="NCBIfam" id="TIGR01863">
    <property type="entry name" value="cas_Csd1"/>
    <property type="match status" value="1"/>
</dbReference>
<proteinExistence type="predicted"/>
<evidence type="ECO:0000313" key="1">
    <source>
        <dbReference type="EMBL" id="WBW49926.1"/>
    </source>
</evidence>
<evidence type="ECO:0000313" key="2">
    <source>
        <dbReference type="Proteomes" id="UP001210339"/>
    </source>
</evidence>
<organism evidence="1 2">
    <name type="scientific">Peptoniphilus equinus</name>
    <dbReference type="NCBI Taxonomy" id="3016343"/>
    <lineage>
        <taxon>Bacteria</taxon>
        <taxon>Bacillati</taxon>
        <taxon>Bacillota</taxon>
        <taxon>Tissierellia</taxon>
        <taxon>Tissierellales</taxon>
        <taxon>Peptoniphilaceae</taxon>
        <taxon>Peptoniphilus</taxon>
    </lineage>
</organism>
<dbReference type="InterPro" id="IPR010144">
    <property type="entry name" value="CRISPR-assoc_prot_Csd1-typ"/>
</dbReference>
<protein>
    <submittedName>
        <fullName evidence="1">Type I-C CRISPR-associated protein Cas8c/Csd1</fullName>
    </submittedName>
</protein>
<dbReference type="RefSeq" id="WP_271191457.1">
    <property type="nucleotide sequence ID" value="NZ_CP115667.1"/>
</dbReference>
<reference evidence="1 2" key="1">
    <citation type="submission" date="2023-01" db="EMBL/GenBank/DDBJ databases">
        <authorList>
            <person name="Lee S.H."/>
            <person name="Jung H.S."/>
            <person name="Yun J.U."/>
        </authorList>
    </citation>
    <scope>NUCLEOTIDE SEQUENCE [LARGE SCALE GENOMIC DNA]</scope>
    <source>
        <strain evidence="1 2">CBA3646</strain>
    </source>
</reference>
<name>A0ABY7QT03_9FIRM</name>